<feature type="transmembrane region" description="Helical" evidence="1">
    <location>
        <begin position="20"/>
        <end position="40"/>
    </location>
</feature>
<feature type="domain" description="2TM" evidence="2">
    <location>
        <begin position="9"/>
        <end position="75"/>
    </location>
</feature>
<dbReference type="RefSeq" id="WP_181754946.1">
    <property type="nucleotide sequence ID" value="NZ_JACEIQ010000037.1"/>
</dbReference>
<dbReference type="AlphaFoldDB" id="A0A7W1WUT6"/>
<name>A0A7W1WUT6_9BACL</name>
<gene>
    <name evidence="3" type="ORF">H1191_19695</name>
</gene>
<proteinExistence type="predicted"/>
<feature type="transmembrane region" description="Helical" evidence="1">
    <location>
        <begin position="52"/>
        <end position="75"/>
    </location>
</feature>
<keyword evidence="1" id="KW-0472">Membrane</keyword>
<sequence length="91" mass="10948">MNEEQIRRYAEKRVRMKQGFYYHLLAFILVNLLITMMRVMTEGIHWTLIFPFLPWSIGLIFHGFFTFVGGDPISFESKVQKEMERLKSQMK</sequence>
<dbReference type="Pfam" id="PF13239">
    <property type="entry name" value="2TM"/>
    <property type="match status" value="1"/>
</dbReference>
<keyword evidence="1" id="KW-1133">Transmembrane helix</keyword>
<keyword evidence="4" id="KW-1185">Reference proteome</keyword>
<dbReference type="EMBL" id="JACEIQ010000037">
    <property type="protein sequence ID" value="MBA4496485.1"/>
    <property type="molecule type" value="Genomic_DNA"/>
</dbReference>
<evidence type="ECO:0000256" key="1">
    <source>
        <dbReference type="SAM" id="Phobius"/>
    </source>
</evidence>
<evidence type="ECO:0000313" key="3">
    <source>
        <dbReference type="EMBL" id="MBA4496485.1"/>
    </source>
</evidence>
<evidence type="ECO:0000259" key="2">
    <source>
        <dbReference type="Pfam" id="PF13239"/>
    </source>
</evidence>
<organism evidence="3 4">
    <name type="scientific">Paenactinomyces guangxiensis</name>
    <dbReference type="NCBI Taxonomy" id="1490290"/>
    <lineage>
        <taxon>Bacteria</taxon>
        <taxon>Bacillati</taxon>
        <taxon>Bacillota</taxon>
        <taxon>Bacilli</taxon>
        <taxon>Bacillales</taxon>
        <taxon>Thermoactinomycetaceae</taxon>
        <taxon>Paenactinomyces</taxon>
    </lineage>
</organism>
<dbReference type="Proteomes" id="UP000535491">
    <property type="component" value="Unassembled WGS sequence"/>
</dbReference>
<protein>
    <submittedName>
        <fullName evidence="3">2TM domain-containing protein</fullName>
    </submittedName>
</protein>
<comment type="caution">
    <text evidence="3">The sequence shown here is derived from an EMBL/GenBank/DDBJ whole genome shotgun (WGS) entry which is preliminary data.</text>
</comment>
<keyword evidence="1" id="KW-0812">Transmembrane</keyword>
<dbReference type="InterPro" id="IPR025698">
    <property type="entry name" value="2TM_dom"/>
</dbReference>
<accession>A0A7W1WUT6</accession>
<reference evidence="3 4" key="1">
    <citation type="submission" date="2020-07" db="EMBL/GenBank/DDBJ databases">
        <authorList>
            <person name="Feng H."/>
        </authorList>
    </citation>
    <scope>NUCLEOTIDE SEQUENCE [LARGE SCALE GENOMIC DNA]</scope>
    <source>
        <strain evidence="4">s-10</strain>
    </source>
</reference>
<evidence type="ECO:0000313" key="4">
    <source>
        <dbReference type="Proteomes" id="UP000535491"/>
    </source>
</evidence>